<feature type="transmembrane region" description="Helical" evidence="1">
    <location>
        <begin position="76"/>
        <end position="96"/>
    </location>
</feature>
<keyword evidence="2" id="KW-1185">Reference proteome</keyword>
<dbReference type="Proteomes" id="UP000515211">
    <property type="component" value="Chromosome 4"/>
</dbReference>
<dbReference type="PANTHER" id="PTHR34115">
    <property type="entry name" value="PROTEIN, PUTATIVE-RELATED"/>
    <property type="match status" value="1"/>
</dbReference>
<dbReference type="GeneID" id="107485518"/>
<dbReference type="RefSeq" id="XP_015961535.1">
    <property type="nucleotide sequence ID" value="XM_016106049.3"/>
</dbReference>
<dbReference type="PANTHER" id="PTHR34115:SF5">
    <property type="entry name" value="PROTEIN, PUTATIVE-RELATED"/>
    <property type="match status" value="1"/>
</dbReference>
<name>A0A6P4D9T5_ARADU</name>
<sequence>MSLPFAATFNYQRQATINYFINVYNPTIINLIATTHPDPFIIRRHKIYAFILFALLAFLQIQNTGSTPSPFHDHPVTTQACFLAIFCYFLAFMASLRLPQYSSQLSTAMAAFGSFSSATLVHSEICLENEEIVAAKFPKATTTLATEIHGSDE</sequence>
<evidence type="ECO:0000313" key="2">
    <source>
        <dbReference type="Proteomes" id="UP000515211"/>
    </source>
</evidence>
<dbReference type="InterPro" id="IPR053258">
    <property type="entry name" value="Ca-permeable_cation_channel"/>
</dbReference>
<gene>
    <name evidence="3" type="primary">LOC107485518</name>
</gene>
<accession>A0A6P4D9T5</accession>
<protein>
    <submittedName>
        <fullName evidence="3">Uncharacterized protein LOC107485518</fullName>
    </submittedName>
</protein>
<reference evidence="3" key="2">
    <citation type="submission" date="2025-08" db="UniProtKB">
        <authorList>
            <consortium name="RefSeq"/>
        </authorList>
    </citation>
    <scope>IDENTIFICATION</scope>
    <source>
        <tissue evidence="3">Whole plant</tissue>
    </source>
</reference>
<keyword evidence="1" id="KW-0812">Transmembrane</keyword>
<evidence type="ECO:0000313" key="3">
    <source>
        <dbReference type="RefSeq" id="XP_015961535.1"/>
    </source>
</evidence>
<organism evidence="2 3">
    <name type="scientific">Arachis duranensis</name>
    <name type="common">Wild peanut</name>
    <dbReference type="NCBI Taxonomy" id="130453"/>
    <lineage>
        <taxon>Eukaryota</taxon>
        <taxon>Viridiplantae</taxon>
        <taxon>Streptophyta</taxon>
        <taxon>Embryophyta</taxon>
        <taxon>Tracheophyta</taxon>
        <taxon>Spermatophyta</taxon>
        <taxon>Magnoliopsida</taxon>
        <taxon>eudicotyledons</taxon>
        <taxon>Gunneridae</taxon>
        <taxon>Pentapetalae</taxon>
        <taxon>rosids</taxon>
        <taxon>fabids</taxon>
        <taxon>Fabales</taxon>
        <taxon>Fabaceae</taxon>
        <taxon>Papilionoideae</taxon>
        <taxon>50 kb inversion clade</taxon>
        <taxon>dalbergioids sensu lato</taxon>
        <taxon>Dalbergieae</taxon>
        <taxon>Pterocarpus clade</taxon>
        <taxon>Arachis</taxon>
    </lineage>
</organism>
<feature type="transmembrane region" description="Helical" evidence="1">
    <location>
        <begin position="47"/>
        <end position="64"/>
    </location>
</feature>
<dbReference type="KEGG" id="adu:107485518"/>
<proteinExistence type="predicted"/>
<keyword evidence="1" id="KW-1133">Transmembrane helix</keyword>
<evidence type="ECO:0000256" key="1">
    <source>
        <dbReference type="SAM" id="Phobius"/>
    </source>
</evidence>
<dbReference type="AlphaFoldDB" id="A0A6P4D9T5"/>
<reference evidence="2" key="1">
    <citation type="journal article" date="2016" name="Nat. Genet.">
        <title>The genome sequences of Arachis duranensis and Arachis ipaensis, the diploid ancestors of cultivated peanut.</title>
        <authorList>
            <person name="Bertioli D.J."/>
            <person name="Cannon S.B."/>
            <person name="Froenicke L."/>
            <person name="Huang G."/>
            <person name="Farmer A.D."/>
            <person name="Cannon E.K."/>
            <person name="Liu X."/>
            <person name="Gao D."/>
            <person name="Clevenger J."/>
            <person name="Dash S."/>
            <person name="Ren L."/>
            <person name="Moretzsohn M.C."/>
            <person name="Shirasawa K."/>
            <person name="Huang W."/>
            <person name="Vidigal B."/>
            <person name="Abernathy B."/>
            <person name="Chu Y."/>
            <person name="Niederhuth C.E."/>
            <person name="Umale P."/>
            <person name="Araujo A.C."/>
            <person name="Kozik A."/>
            <person name="Kim K.D."/>
            <person name="Burow M.D."/>
            <person name="Varshney R.K."/>
            <person name="Wang X."/>
            <person name="Zhang X."/>
            <person name="Barkley N."/>
            <person name="Guimaraes P.M."/>
            <person name="Isobe S."/>
            <person name="Guo B."/>
            <person name="Liao B."/>
            <person name="Stalker H.T."/>
            <person name="Schmitz R.J."/>
            <person name="Scheffler B.E."/>
            <person name="Leal-Bertioli S.C."/>
            <person name="Xun X."/>
            <person name="Jackson S.A."/>
            <person name="Michelmore R."/>
            <person name="Ozias-Akins P."/>
        </authorList>
    </citation>
    <scope>NUCLEOTIDE SEQUENCE [LARGE SCALE GENOMIC DNA]</scope>
    <source>
        <strain evidence="2">cv. V14167</strain>
    </source>
</reference>
<keyword evidence="1" id="KW-0472">Membrane</keyword>